<evidence type="ECO:0000256" key="1">
    <source>
        <dbReference type="ARBA" id="ARBA00022737"/>
    </source>
</evidence>
<evidence type="ECO:0000313" key="5">
    <source>
        <dbReference type="EMBL" id="KAK0725978.1"/>
    </source>
</evidence>
<dbReference type="Proteomes" id="UP001172102">
    <property type="component" value="Unassembled WGS sequence"/>
</dbReference>
<feature type="region of interest" description="Disordered" evidence="2">
    <location>
        <begin position="159"/>
        <end position="183"/>
    </location>
</feature>
<dbReference type="InterPro" id="IPR027417">
    <property type="entry name" value="P-loop_NTPase"/>
</dbReference>
<feature type="domain" description="Nephrocystin 3-like N-terminal" evidence="4">
    <location>
        <begin position="211"/>
        <end position="374"/>
    </location>
</feature>
<proteinExistence type="predicted"/>
<dbReference type="Gene3D" id="3.40.50.1820">
    <property type="entry name" value="alpha/beta hydrolase"/>
    <property type="match status" value="1"/>
</dbReference>
<keyword evidence="1" id="KW-0677">Repeat</keyword>
<reference evidence="5" key="1">
    <citation type="submission" date="2023-06" db="EMBL/GenBank/DDBJ databases">
        <title>Genome-scale phylogeny and comparative genomics of the fungal order Sordariales.</title>
        <authorList>
            <consortium name="Lawrence Berkeley National Laboratory"/>
            <person name="Hensen N."/>
            <person name="Bonometti L."/>
            <person name="Westerberg I."/>
            <person name="Brannstrom I.O."/>
            <person name="Guillou S."/>
            <person name="Cros-Aarteil S."/>
            <person name="Calhoun S."/>
            <person name="Haridas S."/>
            <person name="Kuo A."/>
            <person name="Mondo S."/>
            <person name="Pangilinan J."/>
            <person name="Riley R."/>
            <person name="Labutti K."/>
            <person name="Andreopoulos B."/>
            <person name="Lipzen A."/>
            <person name="Chen C."/>
            <person name="Yanf M."/>
            <person name="Daum C."/>
            <person name="Ng V."/>
            <person name="Clum A."/>
            <person name="Steindorff A."/>
            <person name="Ohm R."/>
            <person name="Martin F."/>
            <person name="Silar P."/>
            <person name="Natvig D."/>
            <person name="Lalanne C."/>
            <person name="Gautier V."/>
            <person name="Ament-Velasquez S.L."/>
            <person name="Kruys A."/>
            <person name="Hutchinson M.I."/>
            <person name="Powell A.J."/>
            <person name="Barry K."/>
            <person name="Miller A.N."/>
            <person name="Grigoriev I.V."/>
            <person name="Debuchy R."/>
            <person name="Gladieux P."/>
            <person name="Thoren M.H."/>
            <person name="Johannesson H."/>
        </authorList>
    </citation>
    <scope>NUCLEOTIDE SEQUENCE</scope>
    <source>
        <strain evidence="5">SMH4607-1</strain>
    </source>
</reference>
<gene>
    <name evidence="5" type="ORF">B0H67DRAFT_572039</name>
</gene>
<dbReference type="InterPro" id="IPR056884">
    <property type="entry name" value="NPHP3-like_N"/>
</dbReference>
<sequence length="1477" mass="164722">MGGLIFKEAYMQGQNDPNYDDIIKSITSIIFLSTPHRGTNLAEILNRILQVSFVTNPMKFIAELAAGSQTLQRLNEQFRHVAPNLQIISFYETRPTSVLKKAQIMVLGKDSSMLGYPGEVSKPLDADHHGVCKFDSISDPRYITVRNALLSVVSKAIGKEPTTKSPDHGRRSQSLERDSSRPSNLKIEDYLSVPESPEADYNFFRDRWTAGTCQWILEHDAFTSWVEDSHQKPRVLWVHGNAASGKSILSSFVIDHIVQLGAPSCYFFIRFTDQKKRGLSMMLRSLACQLACMIPSYAEKLGQLESAATDLKTADARNIWQWLFKQTLFRLSVDEPIYCVIDGIDEAESPGSVVKLLSDLQLTTIPLRILAVSRRTHEISTAFQKVAKQVHMESIRTDGNLHDLRAYIEHEMDISSEGEYREQVTNQLLERARGNFLWVHLAVQRINGCYTKVDVERALDDLPAGMEALYDRMAASVQLQPNGGDRRLGLSILGWAVCARRALSVEELSDAFDNSGLLEIHRTIGDLCGGFVVVDVEGYVAMIHETAREYLIKENHRQSDRPFTIDKKSTNDKLLLRCIQRLTDPTLKARIARSQSPALLDYAVTSWYRHLALGSYSNPNIAGIVLKFLQGPQFLLWIQFAARKMELRTLVVASRYLTEVAQKLRKLDIYTQVVDIFDGVAIDLIKIVGKFGQNLIRNPDSILKLIPPFCPKESIIYQQFGRKEARALSVSGSTTNTWDDCLARFSLESGARASFIIPAGSRIAILANVKRSSQIIVYDAATFEEQRRITHPERVLSIEANKLGSLIVSYGYLTTRVWDMATGDCIKVVKNPPKRPRPHTIAFVEEDETILVGGEDRCIRSFSLDDTSNDWVLRAQIEEEITEDTTVNFPICSTISPDGTMIAFGYRAHPVTVWEMEPLMLVGQCNMALDATDMTIQDSTWGEVFGLAWHPFDGGLFGITQVGILFKWDPLYGDEASVKAPNAGAHRLTVSRDGSLLATGDGMGSLKIFQSSDLTLLYHLSSQDPVLYLSFSTDSRRIYDIRGAYGNVWEPNTLARLAEKSDYPDHNSDAWSDVESLSTMLSIQAEHHTVRVDRVIALAGQSVGPLYCYGTEDGVAVLCEAGKGKVGEIERLQSFMSIEQLTWSEDGRYVAVSDLNGKVSIKKISRSSQDREAWETRHEFHAVIPPHEGQICQLLFDPSGGEVLAATETALHKINLALRGLVQSVPFEGSGAKWVCHPTLPEYFLGFREMAVHVVRWKDLDEVEVHTYRSPEHSAPRVVVTAEKTEGQKTSTLERQGSTARPENRTVIKKIISNADSPHVLLKVSSPISASGQSETLYMLFDISNMRPGSKTQGSGPVSKELPYSLLPSEVASQIREPLAFLSRRRLLFLDVSRWICTWRLPSEAARAHSTATMGRRVQGSGSVDATTGGGIEEHYFLPGDWATADEAKLCSAMPDGTLLCPWNGDVVTVQCAKLRK</sequence>
<dbReference type="Gene3D" id="3.40.50.300">
    <property type="entry name" value="P-loop containing nucleotide triphosphate hydrolases"/>
    <property type="match status" value="1"/>
</dbReference>
<dbReference type="Pfam" id="PF22939">
    <property type="entry name" value="WHD_GPIID"/>
    <property type="match status" value="1"/>
</dbReference>
<dbReference type="SUPFAM" id="SSF52540">
    <property type="entry name" value="P-loop containing nucleoside triphosphate hydrolases"/>
    <property type="match status" value="1"/>
</dbReference>
<accession>A0AA40B1Q0</accession>
<dbReference type="PANTHER" id="PTHR10039">
    <property type="entry name" value="AMELOGENIN"/>
    <property type="match status" value="1"/>
</dbReference>
<dbReference type="EMBL" id="JAUKUA010000002">
    <property type="protein sequence ID" value="KAK0725978.1"/>
    <property type="molecule type" value="Genomic_DNA"/>
</dbReference>
<keyword evidence="6" id="KW-1185">Reference proteome</keyword>
<evidence type="ECO:0008006" key="7">
    <source>
        <dbReference type="Google" id="ProtNLM"/>
    </source>
</evidence>
<evidence type="ECO:0000259" key="3">
    <source>
        <dbReference type="Pfam" id="PF22939"/>
    </source>
</evidence>
<feature type="domain" description="GPI inositol-deacylase winged helix" evidence="3">
    <location>
        <begin position="486"/>
        <end position="560"/>
    </location>
</feature>
<dbReference type="InterPro" id="IPR029058">
    <property type="entry name" value="AB_hydrolase_fold"/>
</dbReference>
<dbReference type="SUPFAM" id="SSF50998">
    <property type="entry name" value="Quinoprotein alcohol dehydrogenase-like"/>
    <property type="match status" value="1"/>
</dbReference>
<evidence type="ECO:0000259" key="4">
    <source>
        <dbReference type="Pfam" id="PF24883"/>
    </source>
</evidence>
<dbReference type="PANTHER" id="PTHR10039:SF16">
    <property type="entry name" value="GPI INOSITOL-DEACYLASE"/>
    <property type="match status" value="1"/>
</dbReference>
<dbReference type="InterPro" id="IPR054471">
    <property type="entry name" value="GPIID_WHD"/>
</dbReference>
<evidence type="ECO:0000256" key="2">
    <source>
        <dbReference type="SAM" id="MobiDB-lite"/>
    </source>
</evidence>
<feature type="compositionally biased region" description="Basic and acidic residues" evidence="2">
    <location>
        <begin position="159"/>
        <end position="180"/>
    </location>
</feature>
<dbReference type="InterPro" id="IPR001680">
    <property type="entry name" value="WD40_rpt"/>
</dbReference>
<organism evidence="5 6">
    <name type="scientific">Lasiosphaeris hirsuta</name>
    <dbReference type="NCBI Taxonomy" id="260670"/>
    <lineage>
        <taxon>Eukaryota</taxon>
        <taxon>Fungi</taxon>
        <taxon>Dikarya</taxon>
        <taxon>Ascomycota</taxon>
        <taxon>Pezizomycotina</taxon>
        <taxon>Sordariomycetes</taxon>
        <taxon>Sordariomycetidae</taxon>
        <taxon>Sordariales</taxon>
        <taxon>Lasiosphaeriaceae</taxon>
        <taxon>Lasiosphaeris</taxon>
    </lineage>
</organism>
<dbReference type="InterPro" id="IPR015943">
    <property type="entry name" value="WD40/YVTN_repeat-like_dom_sf"/>
</dbReference>
<dbReference type="Pfam" id="PF24883">
    <property type="entry name" value="NPHP3_N"/>
    <property type="match status" value="1"/>
</dbReference>
<comment type="caution">
    <text evidence="5">The sequence shown here is derived from an EMBL/GenBank/DDBJ whole genome shotgun (WGS) entry which is preliminary data.</text>
</comment>
<name>A0AA40B1Q0_9PEZI</name>
<protein>
    <recommendedName>
        <fullName evidence="7">Vegetative incompatibility protein HET-E-1</fullName>
    </recommendedName>
</protein>
<dbReference type="InterPro" id="IPR011047">
    <property type="entry name" value="Quinoprotein_ADH-like_sf"/>
</dbReference>
<dbReference type="Gene3D" id="2.130.10.10">
    <property type="entry name" value="YVTN repeat-like/Quinoprotein amine dehydrogenase"/>
    <property type="match status" value="3"/>
</dbReference>
<evidence type="ECO:0000313" key="6">
    <source>
        <dbReference type="Proteomes" id="UP001172102"/>
    </source>
</evidence>
<dbReference type="SMART" id="SM00320">
    <property type="entry name" value="WD40"/>
    <property type="match status" value="5"/>
</dbReference>